<keyword evidence="5" id="KW-1185">Reference proteome</keyword>
<keyword evidence="1" id="KW-0472">Membrane</keyword>
<dbReference type="RefSeq" id="WP_075126132.1">
    <property type="nucleotide sequence ID" value="NZ_MSIE01000024.1"/>
</dbReference>
<comment type="caution">
    <text evidence="4">The sequence shown here is derived from an EMBL/GenBank/DDBJ whole genome shotgun (WGS) entry which is preliminary data.</text>
</comment>
<evidence type="ECO:0000256" key="2">
    <source>
        <dbReference type="SAM" id="SignalP"/>
    </source>
</evidence>
<dbReference type="InterPro" id="IPR012338">
    <property type="entry name" value="Beta-lactam/transpept-like"/>
</dbReference>
<dbReference type="OrthoDB" id="3174977at2"/>
<feature type="transmembrane region" description="Helical" evidence="1">
    <location>
        <begin position="444"/>
        <end position="469"/>
    </location>
</feature>
<dbReference type="Pfam" id="PF00144">
    <property type="entry name" value="Beta-lactamase"/>
    <property type="match status" value="1"/>
</dbReference>
<evidence type="ECO:0000313" key="5">
    <source>
        <dbReference type="Proteomes" id="UP000185596"/>
    </source>
</evidence>
<dbReference type="STRING" id="1912961.BU204_14200"/>
<organism evidence="4 5">
    <name type="scientific">Actinophytocola xanthii</name>
    <dbReference type="NCBI Taxonomy" id="1912961"/>
    <lineage>
        <taxon>Bacteria</taxon>
        <taxon>Bacillati</taxon>
        <taxon>Actinomycetota</taxon>
        <taxon>Actinomycetes</taxon>
        <taxon>Pseudonocardiales</taxon>
        <taxon>Pseudonocardiaceae</taxon>
    </lineage>
</organism>
<dbReference type="SUPFAM" id="SSF56601">
    <property type="entry name" value="beta-lactamase/transpeptidase-like"/>
    <property type="match status" value="1"/>
</dbReference>
<dbReference type="EMBL" id="MSIE01000024">
    <property type="protein sequence ID" value="OLF16859.1"/>
    <property type="molecule type" value="Genomic_DNA"/>
</dbReference>
<protein>
    <submittedName>
        <fullName evidence="4">Penicillin-binding protein</fullName>
    </submittedName>
</protein>
<keyword evidence="1" id="KW-1133">Transmembrane helix</keyword>
<evidence type="ECO:0000259" key="3">
    <source>
        <dbReference type="Pfam" id="PF00144"/>
    </source>
</evidence>
<dbReference type="PANTHER" id="PTHR46825">
    <property type="entry name" value="D-ALANYL-D-ALANINE-CARBOXYPEPTIDASE/ENDOPEPTIDASE AMPH"/>
    <property type="match status" value="1"/>
</dbReference>
<feature type="signal peptide" evidence="2">
    <location>
        <begin position="1"/>
        <end position="24"/>
    </location>
</feature>
<evidence type="ECO:0000313" key="4">
    <source>
        <dbReference type="EMBL" id="OLF16859.1"/>
    </source>
</evidence>
<evidence type="ECO:0000256" key="1">
    <source>
        <dbReference type="SAM" id="Phobius"/>
    </source>
</evidence>
<accession>A0A1Q8CR73</accession>
<dbReference type="Proteomes" id="UP000185596">
    <property type="component" value="Unassembled WGS sequence"/>
</dbReference>
<proteinExistence type="predicted"/>
<dbReference type="AlphaFoldDB" id="A0A1Q8CR73"/>
<keyword evidence="1" id="KW-0812">Transmembrane</keyword>
<gene>
    <name evidence="4" type="ORF">BU204_14200</name>
</gene>
<feature type="chain" id="PRO_5013022701" evidence="2">
    <location>
        <begin position="25"/>
        <end position="475"/>
    </location>
</feature>
<dbReference type="InterPro" id="IPR050491">
    <property type="entry name" value="AmpC-like"/>
</dbReference>
<feature type="transmembrane region" description="Helical" evidence="1">
    <location>
        <begin position="369"/>
        <end position="390"/>
    </location>
</feature>
<reference evidence="4 5" key="1">
    <citation type="submission" date="2016-12" db="EMBL/GenBank/DDBJ databases">
        <title>The draft genome sequence of Actinophytocola sp. 11-183.</title>
        <authorList>
            <person name="Wang W."/>
            <person name="Yuan L."/>
        </authorList>
    </citation>
    <scope>NUCLEOTIDE SEQUENCE [LARGE SCALE GENOMIC DNA]</scope>
    <source>
        <strain evidence="4 5">11-183</strain>
    </source>
</reference>
<dbReference type="PANTHER" id="PTHR46825:SF9">
    <property type="entry name" value="BETA-LACTAMASE-RELATED DOMAIN-CONTAINING PROTEIN"/>
    <property type="match status" value="1"/>
</dbReference>
<dbReference type="InterPro" id="IPR001466">
    <property type="entry name" value="Beta-lactam-related"/>
</dbReference>
<sequence>MRHTFTGLLAVAGLVLAPAGPAHAAAPDAGLSAAAVDAYLEEAVESTGLPGLSVVVTHGETVVHAAGYGHGSDGEPITEHTPMRIASMSKAFTAMAVMTLVDDGRISLDEPVAAQLPEFRMADERTGRITVRQLLNQTSGLSDTTVDVDAAQSTTSLSDYVATLADGELAAEPGSRWAYCNVNYDLAARVVEVASGQRFADYLADDVFAPLGMTDSAVSDRLVHPAEGYNSLYGAWVSRPELPAFLNGNGAGGVITTAADMGKWLVSQSGEGTQLVTPESLRSMHTAPDGQNYAMGWGEQTVDGVEMITHGGNLFTYTASAAVVPDTGYGFAVMANSAALHDDTFDVLRGLLALSDGRSPEIPGGDRQLVELVLGLLALGGVGLAVLGVVRARRWAVRRAGSPRWRIGLRLVPALLPVLVLAGYPDLVSFLMNGRRVTWAQLTYFAAPLTITVVVAAAAGVATVVTRLVRLAPVA</sequence>
<feature type="transmembrane region" description="Helical" evidence="1">
    <location>
        <begin position="411"/>
        <end position="432"/>
    </location>
</feature>
<feature type="domain" description="Beta-lactamase-related" evidence="3">
    <location>
        <begin position="36"/>
        <end position="344"/>
    </location>
</feature>
<keyword evidence="2" id="KW-0732">Signal</keyword>
<name>A0A1Q8CR73_9PSEU</name>
<dbReference type="Gene3D" id="3.40.710.10">
    <property type="entry name" value="DD-peptidase/beta-lactamase superfamily"/>
    <property type="match status" value="1"/>
</dbReference>